<dbReference type="AlphaFoldDB" id="A0AA38HJV1"/>
<evidence type="ECO:0000313" key="2">
    <source>
        <dbReference type="Proteomes" id="UP001168821"/>
    </source>
</evidence>
<reference evidence="1" key="1">
    <citation type="journal article" date="2023" name="G3 (Bethesda)">
        <title>Whole genome assemblies of Zophobas morio and Tenebrio molitor.</title>
        <authorList>
            <person name="Kaur S."/>
            <person name="Stinson S.A."/>
            <person name="diCenzo G.C."/>
        </authorList>
    </citation>
    <scope>NUCLEOTIDE SEQUENCE</scope>
    <source>
        <strain evidence="1">QUZm001</strain>
    </source>
</reference>
<organism evidence="1 2">
    <name type="scientific">Zophobas morio</name>
    <dbReference type="NCBI Taxonomy" id="2755281"/>
    <lineage>
        <taxon>Eukaryota</taxon>
        <taxon>Metazoa</taxon>
        <taxon>Ecdysozoa</taxon>
        <taxon>Arthropoda</taxon>
        <taxon>Hexapoda</taxon>
        <taxon>Insecta</taxon>
        <taxon>Pterygota</taxon>
        <taxon>Neoptera</taxon>
        <taxon>Endopterygota</taxon>
        <taxon>Coleoptera</taxon>
        <taxon>Polyphaga</taxon>
        <taxon>Cucujiformia</taxon>
        <taxon>Tenebrionidae</taxon>
        <taxon>Zophobas</taxon>
    </lineage>
</organism>
<accession>A0AA38HJV1</accession>
<sequence length="80" mass="8929">MCNLGLKLLGRQAHWVLLLKAIHLSTSIKALNELLSYHASVLFKLREGKDTPKAITQSFTDWDKFAGFLETTLSPHPPLG</sequence>
<protein>
    <submittedName>
        <fullName evidence="1">Uncharacterized protein</fullName>
    </submittedName>
</protein>
<proteinExistence type="predicted"/>
<evidence type="ECO:0000313" key="1">
    <source>
        <dbReference type="EMBL" id="KAJ3636246.1"/>
    </source>
</evidence>
<name>A0AA38HJV1_9CUCU</name>
<dbReference type="EMBL" id="JALNTZ010000341">
    <property type="protein sequence ID" value="KAJ3636246.1"/>
    <property type="molecule type" value="Genomic_DNA"/>
</dbReference>
<comment type="caution">
    <text evidence="1">The sequence shown here is derived from an EMBL/GenBank/DDBJ whole genome shotgun (WGS) entry which is preliminary data.</text>
</comment>
<dbReference type="Proteomes" id="UP001168821">
    <property type="component" value="Unassembled WGS sequence"/>
</dbReference>
<keyword evidence="2" id="KW-1185">Reference proteome</keyword>
<gene>
    <name evidence="1" type="ORF">Zmor_011877</name>
</gene>